<evidence type="ECO:0000313" key="4">
    <source>
        <dbReference type="Proteomes" id="UP000199482"/>
    </source>
</evidence>
<evidence type="ECO:0000313" key="2">
    <source>
        <dbReference type="EMBL" id="MCP2368067.1"/>
    </source>
</evidence>
<dbReference type="EMBL" id="SODL02000003">
    <property type="protein sequence ID" value="MCP2368067.1"/>
    <property type="molecule type" value="Genomic_DNA"/>
</dbReference>
<dbReference type="OrthoDB" id="3815156at2"/>
<evidence type="ECO:0000313" key="5">
    <source>
        <dbReference type="Proteomes" id="UP000893823"/>
    </source>
</evidence>
<reference evidence="3" key="1">
    <citation type="submission" date="2016-10" db="EMBL/GenBank/DDBJ databases">
        <authorList>
            <person name="de Groot N.N."/>
        </authorList>
    </citation>
    <scope>NUCLEOTIDE SEQUENCE [LARGE SCALE GENOMIC DNA]</scope>
    <source>
        <strain evidence="3">CPCC 202695</strain>
    </source>
</reference>
<reference evidence="2" key="3">
    <citation type="submission" date="2022-06" db="EMBL/GenBank/DDBJ databases">
        <title>Genomic Encyclopedia of Type Strains, Phase III (KMG-III): the genomes of soil and plant-associated and newly described type strains.</title>
        <authorList>
            <person name="Whitman W."/>
        </authorList>
    </citation>
    <scope>NUCLEOTIDE SEQUENCE</scope>
    <source>
        <strain evidence="2">CPCC 202695</strain>
    </source>
</reference>
<dbReference type="EMBL" id="LT629755">
    <property type="protein sequence ID" value="SDS00822.1"/>
    <property type="molecule type" value="Genomic_DNA"/>
</dbReference>
<dbReference type="Gene3D" id="3.30.530.20">
    <property type="match status" value="1"/>
</dbReference>
<dbReference type="Pfam" id="PF10851">
    <property type="entry name" value="DUF2652"/>
    <property type="match status" value="1"/>
</dbReference>
<dbReference type="Proteomes" id="UP000199482">
    <property type="component" value="Chromosome I"/>
</dbReference>
<dbReference type="Pfam" id="PF10604">
    <property type="entry name" value="Polyketide_cyc2"/>
    <property type="match status" value="1"/>
</dbReference>
<dbReference type="SUPFAM" id="SSF55961">
    <property type="entry name" value="Bet v1-like"/>
    <property type="match status" value="1"/>
</dbReference>
<name>A0A1H1NPB8_9MICO</name>
<feature type="region of interest" description="Disordered" evidence="1">
    <location>
        <begin position="377"/>
        <end position="403"/>
    </location>
</feature>
<dbReference type="Proteomes" id="UP000893823">
    <property type="component" value="Unassembled WGS sequence"/>
</dbReference>
<dbReference type="Gene3D" id="3.30.70.1230">
    <property type="entry name" value="Nucleotide cyclase"/>
    <property type="match status" value="1"/>
</dbReference>
<gene>
    <name evidence="2" type="ORF">BCL57_002226</name>
    <name evidence="3" type="ORF">SAMN04489721_0635</name>
</gene>
<protein>
    <submittedName>
        <fullName evidence="3">Polyketide cyclase / dehydrase and lipid transport</fullName>
    </submittedName>
</protein>
<dbReference type="AlphaFoldDB" id="A0A1H1NPB8"/>
<dbReference type="InterPro" id="IPR029787">
    <property type="entry name" value="Nucleotide_cyclase"/>
</dbReference>
<dbReference type="RefSeq" id="WP_092669213.1">
    <property type="nucleotide sequence ID" value="NZ_BMDN01000003.1"/>
</dbReference>
<dbReference type="InterPro" id="IPR019587">
    <property type="entry name" value="Polyketide_cyclase/dehydratase"/>
</dbReference>
<sequence length="403" mass="44041">MDHRTTPDPRSRHGRRAADVGSSEPACLLIADLSGYTGYLTGVEPDHARDILADLIGTIVDGLRPAFRLVKLEGDAAFVIASGERIDGSLLLDTVERCYFRFRRRRRDVRQATSCPCNACARIPDLDLKFVVHHGAILEQRVAGQDEVLGSDVILVHRLLKNHVIAATGIDAYALFSGACADAMDVDLAALGLKSANETYDRIGTVPIWVLDLERRWREEESRSHVVVDASDVLIGLETRTSAPPQVAWEFLTAPGRRLEWEEGLTGLEVLAVGNRRGVGTTNHCLHGDETIVEEVLDWRPYDDVTHRTTFTTPLGSVTVLSTTEFEPTPDGGTLIRHRIGSPRTIRERLVMKLLGSRLTASLRASAVALTGELDAVSQRSGNQVDEPDLPRAGRDGPLAGLA</sequence>
<dbReference type="InterPro" id="IPR020503">
    <property type="entry name" value="Uncharacterised_Rv2561"/>
</dbReference>
<evidence type="ECO:0000313" key="3">
    <source>
        <dbReference type="EMBL" id="SDS00822.1"/>
    </source>
</evidence>
<dbReference type="STRING" id="589382.SAMN04489721_0635"/>
<accession>A0A1H1NPB8</accession>
<dbReference type="CDD" id="cd07812">
    <property type="entry name" value="SRPBCC"/>
    <property type="match status" value="1"/>
</dbReference>
<dbReference type="InterPro" id="IPR023393">
    <property type="entry name" value="START-like_dom_sf"/>
</dbReference>
<reference evidence="4" key="2">
    <citation type="submission" date="2016-10" db="EMBL/GenBank/DDBJ databases">
        <authorList>
            <person name="Varghese N."/>
            <person name="Submissions S."/>
        </authorList>
    </citation>
    <scope>NUCLEOTIDE SEQUENCE [LARGE SCALE GENOMIC DNA]</scope>
    <source>
        <strain evidence="4">CPCC 202695</strain>
    </source>
</reference>
<organism evidence="3 4">
    <name type="scientific">Agromyces flavus</name>
    <dbReference type="NCBI Taxonomy" id="589382"/>
    <lineage>
        <taxon>Bacteria</taxon>
        <taxon>Bacillati</taxon>
        <taxon>Actinomycetota</taxon>
        <taxon>Actinomycetes</taxon>
        <taxon>Micrococcales</taxon>
        <taxon>Microbacteriaceae</taxon>
        <taxon>Agromyces</taxon>
    </lineage>
</organism>
<evidence type="ECO:0000256" key="1">
    <source>
        <dbReference type="SAM" id="MobiDB-lite"/>
    </source>
</evidence>
<proteinExistence type="predicted"/>
<keyword evidence="5" id="KW-1185">Reference proteome</keyword>